<keyword evidence="1" id="KW-0479">Metal-binding</keyword>
<evidence type="ECO:0000256" key="1">
    <source>
        <dbReference type="ARBA" id="ARBA00022723"/>
    </source>
</evidence>
<comment type="caution">
    <text evidence="7">The sequence shown here is derived from an EMBL/GenBank/DDBJ whole genome shotgun (WGS) entry which is preliminary data.</text>
</comment>
<evidence type="ECO:0000256" key="2">
    <source>
        <dbReference type="ARBA" id="ARBA00022729"/>
    </source>
</evidence>
<evidence type="ECO:0000313" key="7">
    <source>
        <dbReference type="EMBL" id="RDK87180.1"/>
    </source>
</evidence>
<dbReference type="GO" id="GO:0009055">
    <property type="term" value="F:electron transfer activity"/>
    <property type="evidence" value="ECO:0007669"/>
    <property type="project" value="InterPro"/>
</dbReference>
<feature type="chain" id="PRO_5016926764" evidence="4">
    <location>
        <begin position="19"/>
        <end position="191"/>
    </location>
</feature>
<feature type="domain" description="Secretion system C-terminal sorting" evidence="6">
    <location>
        <begin position="120"/>
        <end position="188"/>
    </location>
</feature>
<dbReference type="EMBL" id="QRAO01000002">
    <property type="protein sequence ID" value="RDK87180.1"/>
    <property type="molecule type" value="Genomic_DNA"/>
</dbReference>
<dbReference type="Pfam" id="PF00127">
    <property type="entry name" value="Copper-bind"/>
    <property type="match status" value="1"/>
</dbReference>
<sequence>MKKITLLCAILVAVSTTAQTTFDVAWDQMVGADGTFTVEAGDTVRWTWNNGNPHSVTSIAGTETFDSGVISGMGTEFEFTFSSPGATDYQCDVHFNSMTGTITVLQTMGVDEKFAVNVQMYPNPVEDEMVIKSLYHLANYEIFDMYGKKVSWGNGNTNYTSLNIAHLDAGVYFLKVTSEEGLQTTKKMVKK</sequence>
<keyword evidence="8" id="KW-1185">Reference proteome</keyword>
<evidence type="ECO:0000259" key="5">
    <source>
        <dbReference type="Pfam" id="PF00127"/>
    </source>
</evidence>
<dbReference type="InterPro" id="IPR008972">
    <property type="entry name" value="Cupredoxin"/>
</dbReference>
<feature type="signal peptide" evidence="4">
    <location>
        <begin position="1"/>
        <end position="18"/>
    </location>
</feature>
<feature type="domain" description="Blue (type 1) copper" evidence="5">
    <location>
        <begin position="25"/>
        <end position="104"/>
    </location>
</feature>
<proteinExistence type="predicted"/>
<dbReference type="PANTHER" id="PTHR36507">
    <property type="entry name" value="BLL1555 PROTEIN"/>
    <property type="match status" value="1"/>
</dbReference>
<dbReference type="Gene3D" id="2.60.40.420">
    <property type="entry name" value="Cupredoxins - blue copper proteins"/>
    <property type="match status" value="1"/>
</dbReference>
<evidence type="ECO:0000256" key="3">
    <source>
        <dbReference type="ARBA" id="ARBA00023008"/>
    </source>
</evidence>
<dbReference type="Pfam" id="PF18962">
    <property type="entry name" value="Por_Secre_tail"/>
    <property type="match status" value="1"/>
</dbReference>
<protein>
    <submittedName>
        <fullName evidence="7">Putative secreted protein (Por secretion system target)</fullName>
    </submittedName>
</protein>
<dbReference type="InterPro" id="IPR052721">
    <property type="entry name" value="ET_Amicyanin"/>
</dbReference>
<evidence type="ECO:0000256" key="4">
    <source>
        <dbReference type="SAM" id="SignalP"/>
    </source>
</evidence>
<dbReference type="InterPro" id="IPR000923">
    <property type="entry name" value="BlueCu_1"/>
</dbReference>
<dbReference type="Proteomes" id="UP000255317">
    <property type="component" value="Unassembled WGS sequence"/>
</dbReference>
<evidence type="ECO:0000313" key="8">
    <source>
        <dbReference type="Proteomes" id="UP000255317"/>
    </source>
</evidence>
<accession>A0A370QGJ4</accession>
<dbReference type="AlphaFoldDB" id="A0A370QGJ4"/>
<gene>
    <name evidence="7" type="ORF">C8D94_102363</name>
</gene>
<keyword evidence="3" id="KW-0186">Copper</keyword>
<name>A0A370QGJ4_9FLAO</name>
<dbReference type="InterPro" id="IPR026444">
    <property type="entry name" value="Secre_tail"/>
</dbReference>
<dbReference type="PANTHER" id="PTHR36507:SF1">
    <property type="entry name" value="BLL1555 PROTEIN"/>
    <property type="match status" value="1"/>
</dbReference>
<keyword evidence="2 4" id="KW-0732">Signal</keyword>
<dbReference type="SUPFAM" id="SSF49503">
    <property type="entry name" value="Cupredoxins"/>
    <property type="match status" value="1"/>
</dbReference>
<evidence type="ECO:0000259" key="6">
    <source>
        <dbReference type="Pfam" id="PF18962"/>
    </source>
</evidence>
<dbReference type="NCBIfam" id="TIGR04183">
    <property type="entry name" value="Por_Secre_tail"/>
    <property type="match status" value="1"/>
</dbReference>
<dbReference type="GO" id="GO:0005507">
    <property type="term" value="F:copper ion binding"/>
    <property type="evidence" value="ECO:0007669"/>
    <property type="project" value="InterPro"/>
</dbReference>
<dbReference type="OrthoDB" id="849076at2"/>
<organism evidence="7 8">
    <name type="scientific">Marinirhabdus gelatinilytica</name>
    <dbReference type="NCBI Taxonomy" id="1703343"/>
    <lineage>
        <taxon>Bacteria</taxon>
        <taxon>Pseudomonadati</taxon>
        <taxon>Bacteroidota</taxon>
        <taxon>Flavobacteriia</taxon>
        <taxon>Flavobacteriales</taxon>
        <taxon>Flavobacteriaceae</taxon>
    </lineage>
</organism>
<reference evidence="7 8" key="1">
    <citation type="submission" date="2018-07" db="EMBL/GenBank/DDBJ databases">
        <title>Genomic Encyclopedia of Type Strains, Phase IV (KMG-IV): sequencing the most valuable type-strain genomes for metagenomic binning, comparative biology and taxonomic classification.</title>
        <authorList>
            <person name="Goeker M."/>
        </authorList>
    </citation>
    <scope>NUCLEOTIDE SEQUENCE [LARGE SCALE GENOMIC DNA]</scope>
    <source>
        <strain evidence="7 8">DSM 101478</strain>
    </source>
</reference>
<dbReference type="RefSeq" id="WP_115123377.1">
    <property type="nucleotide sequence ID" value="NZ_QRAO01000002.1"/>
</dbReference>